<evidence type="ECO:0000313" key="6">
    <source>
        <dbReference type="EMBL" id="QUN36356.1"/>
    </source>
</evidence>
<dbReference type="GO" id="GO:0048040">
    <property type="term" value="F:UDP-glucuronate decarboxylase activity"/>
    <property type="evidence" value="ECO:0007669"/>
    <property type="project" value="TreeGrafter"/>
</dbReference>
<dbReference type="GeneID" id="66344041"/>
<evidence type="ECO:0000256" key="4">
    <source>
        <dbReference type="ARBA" id="ARBA00023239"/>
    </source>
</evidence>
<keyword evidence="4" id="KW-0456">Lyase</keyword>
<dbReference type="AlphaFoldDB" id="A0AB74VIW5"/>
<evidence type="ECO:0000256" key="3">
    <source>
        <dbReference type="ARBA" id="ARBA00023027"/>
    </source>
</evidence>
<gene>
    <name evidence="6" type="ORF">KEC93_05920</name>
</gene>
<keyword evidence="7" id="KW-1185">Reference proteome</keyword>
<dbReference type="InterPro" id="IPR001509">
    <property type="entry name" value="Epimerase_deHydtase"/>
</dbReference>
<accession>A0AB74VIW5</accession>
<feature type="domain" description="NAD-dependent epimerase/dehydratase" evidence="5">
    <location>
        <begin position="29"/>
        <end position="272"/>
    </location>
</feature>
<dbReference type="GO" id="GO:0005737">
    <property type="term" value="C:cytoplasm"/>
    <property type="evidence" value="ECO:0007669"/>
    <property type="project" value="TreeGrafter"/>
</dbReference>
<dbReference type="GO" id="GO:0042732">
    <property type="term" value="P:D-xylose metabolic process"/>
    <property type="evidence" value="ECO:0007669"/>
    <property type="project" value="InterPro"/>
</dbReference>
<dbReference type="InterPro" id="IPR036291">
    <property type="entry name" value="NAD(P)-bd_dom_sf"/>
</dbReference>
<evidence type="ECO:0000256" key="2">
    <source>
        <dbReference type="ARBA" id="ARBA00022793"/>
    </source>
</evidence>
<dbReference type="EMBL" id="CP073653">
    <property type="protein sequence ID" value="QUN36356.1"/>
    <property type="molecule type" value="Genomic_DNA"/>
</dbReference>
<name>A0AB74VIW5_CLOBE</name>
<dbReference type="InterPro" id="IPR044516">
    <property type="entry name" value="UXS-like"/>
</dbReference>
<organism evidence="6 7">
    <name type="scientific">Clostridium beijerinckii</name>
    <name type="common">Clostridium MP</name>
    <dbReference type="NCBI Taxonomy" id="1520"/>
    <lineage>
        <taxon>Bacteria</taxon>
        <taxon>Bacillati</taxon>
        <taxon>Bacillota</taxon>
        <taxon>Clostridia</taxon>
        <taxon>Eubacteriales</taxon>
        <taxon>Clostridiaceae</taxon>
        <taxon>Clostridium</taxon>
    </lineage>
</organism>
<reference evidence="6" key="1">
    <citation type="submission" date="2021-04" db="EMBL/GenBank/DDBJ databases">
        <title>Complete genome sequence of the type strain Clostridium beijerinckii NRRL B-598.</title>
        <authorList>
            <person name="Sedlar K."/>
            <person name="Branska B."/>
            <person name="Bezdicek M."/>
            <person name="Nykrynova M."/>
            <person name="Lengerova M."/>
            <person name="Skutkova H."/>
            <person name="Patakova P."/>
        </authorList>
    </citation>
    <scope>NUCLEOTIDE SEQUENCE</scope>
    <source>
        <strain evidence="6">DSM 791</strain>
    </source>
</reference>
<comment type="cofactor">
    <cofactor evidence="1">
        <name>NAD(+)</name>
        <dbReference type="ChEBI" id="CHEBI:57540"/>
    </cofactor>
</comment>
<evidence type="ECO:0000313" key="7">
    <source>
        <dbReference type="Proteomes" id="UP000679373"/>
    </source>
</evidence>
<dbReference type="PANTHER" id="PTHR43078">
    <property type="entry name" value="UDP-GLUCURONIC ACID DECARBOXYLASE-RELATED"/>
    <property type="match status" value="1"/>
</dbReference>
<proteinExistence type="predicted"/>
<dbReference type="PANTHER" id="PTHR43078:SF7">
    <property type="entry name" value="UDP-GLUCURONATE DECARBOXYLASE"/>
    <property type="match status" value="1"/>
</dbReference>
<evidence type="ECO:0000256" key="1">
    <source>
        <dbReference type="ARBA" id="ARBA00001911"/>
    </source>
</evidence>
<dbReference type="SUPFAM" id="SSF51735">
    <property type="entry name" value="NAD(P)-binding Rossmann-fold domains"/>
    <property type="match status" value="1"/>
</dbReference>
<dbReference type="RefSeq" id="WP_077868871.1">
    <property type="nucleotide sequence ID" value="NZ_BKAK01000075.1"/>
</dbReference>
<evidence type="ECO:0000259" key="5">
    <source>
        <dbReference type="Pfam" id="PF01370"/>
    </source>
</evidence>
<dbReference type="Gene3D" id="3.40.50.720">
    <property type="entry name" value="NAD(P)-binding Rossmann-like Domain"/>
    <property type="match status" value="1"/>
</dbReference>
<keyword evidence="2" id="KW-0210">Decarboxylase</keyword>
<dbReference type="Pfam" id="PF01370">
    <property type="entry name" value="Epimerase"/>
    <property type="match status" value="1"/>
</dbReference>
<sequence>MEYNDKYNKNLQETIDNVFNVDFMKNKSILVTGSTGLIGSAIIDTLIYKNCIDNSNIHIYAAGRSKDRIQQRFSQFLDKDFFTSVLYDANKELDFDFDVDYIIHGASNAHPLAYSEQPVETMISNFCGMNNLLKYAQEHNVLRTLYISSSEVYGEKTDSEYYKENDYGFVNILNPRACYPSSKRASETLCASYKKEYDLDVLVVRPGHIYGPTMTNSDSRASAQFARNVINGQDIIMKSAGLQLRSYCYVFDCVSAILAVLLNGTSGEAYNISNRNSVVTIRQLAESFANSCDRKIVFENPDDVEILGYNMMSCSALDASKLENLGWQGLYDIDEGVGRTIEILKENQ</sequence>
<dbReference type="GO" id="GO:0070403">
    <property type="term" value="F:NAD+ binding"/>
    <property type="evidence" value="ECO:0007669"/>
    <property type="project" value="InterPro"/>
</dbReference>
<dbReference type="Proteomes" id="UP000679373">
    <property type="component" value="Chromosome"/>
</dbReference>
<protein>
    <submittedName>
        <fullName evidence="6">NAD-dependent epimerase/dehydratase family protein</fullName>
    </submittedName>
</protein>
<keyword evidence="3" id="KW-0520">NAD</keyword>